<dbReference type="Pfam" id="PF00795">
    <property type="entry name" value="CN_hydrolase"/>
    <property type="match status" value="1"/>
</dbReference>
<dbReference type="SUPFAM" id="SSF56317">
    <property type="entry name" value="Carbon-nitrogen hydrolase"/>
    <property type="match status" value="1"/>
</dbReference>
<dbReference type="EMBL" id="CP097753">
    <property type="protein sequence ID" value="URJ27884.1"/>
    <property type="molecule type" value="Genomic_DNA"/>
</dbReference>
<organism evidence="11 12">
    <name type="scientific">Candidatus Blochmannia vicinus</name>
    <name type="common">nom. nud.</name>
    <dbReference type="NCBI Taxonomy" id="251540"/>
    <lineage>
        <taxon>Bacteria</taxon>
        <taxon>Pseudomonadati</taxon>
        <taxon>Pseudomonadota</taxon>
        <taxon>Gammaproteobacteria</taxon>
        <taxon>Enterobacterales</taxon>
        <taxon>Enterobacteriaceae</taxon>
        <taxon>ant endosymbionts</taxon>
        <taxon>Candidatus Blochmanniella</taxon>
    </lineage>
</organism>
<comment type="similarity">
    <text evidence="2 9">Belongs to the CN hydrolase family. Apolipoprotein N-acyltransferase subfamily.</text>
</comment>
<keyword evidence="4 9" id="KW-0808">Transferase</keyword>
<dbReference type="InterPro" id="IPR003010">
    <property type="entry name" value="C-N_Hydrolase"/>
</dbReference>
<protein>
    <recommendedName>
        <fullName evidence="9">Apolipoprotein N-acyltransferase</fullName>
        <shortName evidence="9">ALP N-acyltransferase</shortName>
        <ecNumber evidence="9">2.3.1.269</ecNumber>
    </recommendedName>
</protein>
<reference evidence="11" key="1">
    <citation type="submission" date="2022-05" db="EMBL/GenBank/DDBJ databases">
        <title>Impact of host demography and evolutionary history on endosymbiont molecular evolution: a test in carpenter ants (Genus Camponotus) and their Blochmannia endosymbionts.</title>
        <authorList>
            <person name="Manthey J.D."/>
            <person name="Giron J.C."/>
            <person name="Hruska J.P."/>
        </authorList>
    </citation>
    <scope>NUCLEOTIDE SEQUENCE</scope>
    <source>
        <strain evidence="11">C-039</strain>
    </source>
</reference>
<dbReference type="InterPro" id="IPR045378">
    <property type="entry name" value="LNT_N"/>
</dbReference>
<dbReference type="Proteomes" id="UP001056209">
    <property type="component" value="Chromosome"/>
</dbReference>
<dbReference type="InterPro" id="IPR036526">
    <property type="entry name" value="C-N_Hydrolase_sf"/>
</dbReference>
<dbReference type="PROSITE" id="PS50263">
    <property type="entry name" value="CN_HYDROLASE"/>
    <property type="match status" value="1"/>
</dbReference>
<feature type="transmembrane region" description="Helical" evidence="9">
    <location>
        <begin position="94"/>
        <end position="117"/>
    </location>
</feature>
<evidence type="ECO:0000259" key="10">
    <source>
        <dbReference type="PROSITE" id="PS50263"/>
    </source>
</evidence>
<gene>
    <name evidence="9 11" type="primary">lnt</name>
    <name evidence="11" type="ORF">M9393_01640</name>
</gene>
<feature type="domain" description="CN hydrolase" evidence="10">
    <location>
        <begin position="230"/>
        <end position="478"/>
    </location>
</feature>
<feature type="transmembrane region" description="Helical" evidence="9">
    <location>
        <begin position="124"/>
        <end position="145"/>
    </location>
</feature>
<proteinExistence type="inferred from homology"/>
<evidence type="ECO:0000313" key="11">
    <source>
        <dbReference type="EMBL" id="URJ27884.1"/>
    </source>
</evidence>
<dbReference type="GO" id="GO:0016410">
    <property type="term" value="F:N-acyltransferase activity"/>
    <property type="evidence" value="ECO:0007669"/>
    <property type="project" value="UniProtKB-UniRule"/>
</dbReference>
<keyword evidence="3 9" id="KW-1003">Cell membrane</keyword>
<comment type="pathway">
    <text evidence="9">Protein modification; lipoprotein biosynthesis (N-acyl transfer).</text>
</comment>
<dbReference type="EC" id="2.3.1.269" evidence="9"/>
<comment type="function">
    <text evidence="9">Catalyzes the phospholipid dependent N-acylation of the N-terminal cysteine of apolipoprotein, the last step in lipoprotein maturation.</text>
</comment>
<evidence type="ECO:0000256" key="8">
    <source>
        <dbReference type="ARBA" id="ARBA00023315"/>
    </source>
</evidence>
<dbReference type="Gene3D" id="3.60.110.10">
    <property type="entry name" value="Carbon-nitrogen hydrolase"/>
    <property type="match status" value="1"/>
</dbReference>
<evidence type="ECO:0000313" key="12">
    <source>
        <dbReference type="Proteomes" id="UP001056209"/>
    </source>
</evidence>
<name>A0A9Q8TVB5_9ENTR</name>
<evidence type="ECO:0000256" key="7">
    <source>
        <dbReference type="ARBA" id="ARBA00023136"/>
    </source>
</evidence>
<keyword evidence="7 9" id="KW-0472">Membrane</keyword>
<sequence length="520" mass="59786">MIFVVTAYYKYRQFLWLFIVLLFGAFGILGFSPYNFWPASIISLTVLLKIVLDSTWKQGIWYAFFWGIGFFGSGLQWIYISIDQFGNMCSCVNIALIVCFVLYLTLFPILFSVLLTAIRLNTTIWHAVGVAPVLWLSIEYIRGHVFTGFPWLQFGYSQIDGPFKGIAPIFGVEGITFILVLISVLIAVSIKRAQLSLTVISLGILLFIWPLAWIQWYHIQPQRAVNVSLVQGNIDQHVKWDANYLEKIMQIYLNHTLPLLGKTKIIIWPESAIPGNEIDHDQVLTLLDHQLRQDQTNLITGIIGIRYDKNNYNYYNSIIVIGNSKPYKYPSHNRYDKHHLVLCSERVPFQRFFSSLLRLFNIPVPFMQKGYYFQPQLTVSFIKMTAVICYEIILSKQIRDNFKPDTDFLLTVANNAWFGNSIGPWQHFQMARMRALELGRPLLCSTNNGVTAIVNADGSIQAKLPQFTSTVLSDTVVPTTGLTPYARFGTSWFFLGIITIYIILIFKCRNYIIDLIKNFY</sequence>
<keyword evidence="5 9" id="KW-0812">Transmembrane</keyword>
<evidence type="ECO:0000256" key="3">
    <source>
        <dbReference type="ARBA" id="ARBA00022475"/>
    </source>
</evidence>
<feature type="transmembrane region" description="Helical" evidence="9">
    <location>
        <begin position="165"/>
        <end position="188"/>
    </location>
</feature>
<dbReference type="PANTHER" id="PTHR38686:SF1">
    <property type="entry name" value="APOLIPOPROTEIN N-ACYLTRANSFERASE"/>
    <property type="match status" value="1"/>
</dbReference>
<evidence type="ECO:0000256" key="2">
    <source>
        <dbReference type="ARBA" id="ARBA00010065"/>
    </source>
</evidence>
<dbReference type="GO" id="GO:0042158">
    <property type="term" value="P:lipoprotein biosynthetic process"/>
    <property type="evidence" value="ECO:0007669"/>
    <property type="project" value="UniProtKB-UniRule"/>
</dbReference>
<dbReference type="AlphaFoldDB" id="A0A9Q8TVB5"/>
<evidence type="ECO:0000256" key="6">
    <source>
        <dbReference type="ARBA" id="ARBA00022989"/>
    </source>
</evidence>
<dbReference type="HAMAP" id="MF_01148">
    <property type="entry name" value="Lnt"/>
    <property type="match status" value="1"/>
</dbReference>
<feature type="transmembrane region" description="Helical" evidence="9">
    <location>
        <begin position="12"/>
        <end position="30"/>
    </location>
</feature>
<dbReference type="NCBIfam" id="TIGR00546">
    <property type="entry name" value="lnt"/>
    <property type="match status" value="1"/>
</dbReference>
<evidence type="ECO:0000256" key="1">
    <source>
        <dbReference type="ARBA" id="ARBA00004651"/>
    </source>
</evidence>
<keyword evidence="8 9" id="KW-0012">Acyltransferase</keyword>
<dbReference type="Pfam" id="PF20154">
    <property type="entry name" value="LNT_N"/>
    <property type="match status" value="1"/>
</dbReference>
<dbReference type="PANTHER" id="PTHR38686">
    <property type="entry name" value="APOLIPOPROTEIN N-ACYLTRANSFERASE"/>
    <property type="match status" value="1"/>
</dbReference>
<evidence type="ECO:0000256" key="5">
    <source>
        <dbReference type="ARBA" id="ARBA00022692"/>
    </source>
</evidence>
<dbReference type="GO" id="GO:0005886">
    <property type="term" value="C:plasma membrane"/>
    <property type="evidence" value="ECO:0007669"/>
    <property type="project" value="UniProtKB-SubCell"/>
</dbReference>
<comment type="subcellular location">
    <subcellularLocation>
        <location evidence="1 9">Cell membrane</location>
        <topology evidence="1 9">Multi-pass membrane protein</topology>
    </subcellularLocation>
</comment>
<keyword evidence="6 9" id="KW-1133">Transmembrane helix</keyword>
<dbReference type="InterPro" id="IPR004563">
    <property type="entry name" value="Apolipo_AcylTrfase"/>
</dbReference>
<feature type="transmembrane region" description="Helical" evidence="9">
    <location>
        <begin position="195"/>
        <end position="216"/>
    </location>
</feature>
<feature type="transmembrane region" description="Helical" evidence="9">
    <location>
        <begin position="59"/>
        <end position="82"/>
    </location>
</feature>
<accession>A0A9Q8TVB5</accession>
<comment type="catalytic activity">
    <reaction evidence="9">
        <text>N-terminal S-1,2-diacyl-sn-glyceryl-L-cysteinyl-[lipoprotein] + a glycerophospholipid = N-acyl-S-1,2-diacyl-sn-glyceryl-L-cysteinyl-[lipoprotein] + a 2-acyl-sn-glycero-3-phospholipid + H(+)</text>
        <dbReference type="Rhea" id="RHEA:48228"/>
        <dbReference type="Rhea" id="RHEA-COMP:14681"/>
        <dbReference type="Rhea" id="RHEA-COMP:14684"/>
        <dbReference type="ChEBI" id="CHEBI:15378"/>
        <dbReference type="ChEBI" id="CHEBI:136912"/>
        <dbReference type="ChEBI" id="CHEBI:140656"/>
        <dbReference type="ChEBI" id="CHEBI:140657"/>
        <dbReference type="ChEBI" id="CHEBI:140660"/>
        <dbReference type="EC" id="2.3.1.269"/>
    </reaction>
</comment>
<dbReference type="RefSeq" id="WP_250248246.1">
    <property type="nucleotide sequence ID" value="NZ_CP097753.1"/>
</dbReference>
<evidence type="ECO:0000256" key="9">
    <source>
        <dbReference type="HAMAP-Rule" id="MF_01148"/>
    </source>
</evidence>
<feature type="transmembrane region" description="Helical" evidence="9">
    <location>
        <begin position="485"/>
        <end position="506"/>
    </location>
</feature>
<evidence type="ECO:0000256" key="4">
    <source>
        <dbReference type="ARBA" id="ARBA00022679"/>
    </source>
</evidence>
<dbReference type="CDD" id="cd07571">
    <property type="entry name" value="ALP_N-acyl_transferase"/>
    <property type="match status" value="1"/>
</dbReference>